<evidence type="ECO:0000313" key="1">
    <source>
        <dbReference type="EMBL" id="KII69920.1"/>
    </source>
</evidence>
<protein>
    <submittedName>
        <fullName evidence="1">Uncharacterized protein</fullName>
    </submittedName>
</protein>
<evidence type="ECO:0000313" key="2">
    <source>
        <dbReference type="Proteomes" id="UP000031668"/>
    </source>
</evidence>
<sequence length="150" mass="17377">MFTWNPDWQDAFNKLQTYLSQIPLLHFSKPVRGCLPSSINSIDIHKLTDDNSVYVSVDELARRIVKLKETAKVNIEAKQVKYKFYYDRDCYCQEIKPGSCVRIKHLNPSDFSARYGKSVRVFRAHAPGTYVVEDGKGQQTVVVHNRLKMH</sequence>
<dbReference type="EMBL" id="JWZT01002253">
    <property type="protein sequence ID" value="KII69920.1"/>
    <property type="molecule type" value="Genomic_DNA"/>
</dbReference>
<keyword evidence="2" id="KW-1185">Reference proteome</keyword>
<organism evidence="1 2">
    <name type="scientific">Thelohanellus kitauei</name>
    <name type="common">Myxosporean</name>
    <dbReference type="NCBI Taxonomy" id="669202"/>
    <lineage>
        <taxon>Eukaryota</taxon>
        <taxon>Metazoa</taxon>
        <taxon>Cnidaria</taxon>
        <taxon>Myxozoa</taxon>
        <taxon>Myxosporea</taxon>
        <taxon>Bivalvulida</taxon>
        <taxon>Platysporina</taxon>
        <taxon>Myxobolidae</taxon>
        <taxon>Thelohanellus</taxon>
    </lineage>
</organism>
<name>A0A0C2N0L8_THEKT</name>
<gene>
    <name evidence="1" type="ORF">RF11_15703</name>
</gene>
<accession>A0A0C2N0L8</accession>
<dbReference type="Proteomes" id="UP000031668">
    <property type="component" value="Unassembled WGS sequence"/>
</dbReference>
<proteinExistence type="predicted"/>
<dbReference type="AlphaFoldDB" id="A0A0C2N0L8"/>
<reference evidence="1 2" key="1">
    <citation type="journal article" date="2014" name="Genome Biol. Evol.">
        <title>The genome of the myxosporean Thelohanellus kitauei shows adaptations to nutrient acquisition within its fish host.</title>
        <authorList>
            <person name="Yang Y."/>
            <person name="Xiong J."/>
            <person name="Zhou Z."/>
            <person name="Huo F."/>
            <person name="Miao W."/>
            <person name="Ran C."/>
            <person name="Liu Y."/>
            <person name="Zhang J."/>
            <person name="Feng J."/>
            <person name="Wang M."/>
            <person name="Wang M."/>
            <person name="Wang L."/>
            <person name="Yao B."/>
        </authorList>
    </citation>
    <scope>NUCLEOTIDE SEQUENCE [LARGE SCALE GENOMIC DNA]</scope>
    <source>
        <strain evidence="1">Wuqing</strain>
    </source>
</reference>
<comment type="caution">
    <text evidence="1">The sequence shown here is derived from an EMBL/GenBank/DDBJ whole genome shotgun (WGS) entry which is preliminary data.</text>
</comment>